<name>X8JBE5_9AGAM</name>
<dbReference type="AlphaFoldDB" id="X8JBE5"/>
<comment type="caution">
    <text evidence="1">The sequence shown here is derived from an EMBL/GenBank/DDBJ whole genome shotgun (WGS) entry which is preliminary data.</text>
</comment>
<accession>X8JBE5</accession>
<protein>
    <submittedName>
        <fullName evidence="1">Uncharacterized protein</fullName>
    </submittedName>
</protein>
<dbReference type="Proteomes" id="UP000030108">
    <property type="component" value="Unassembled WGS sequence"/>
</dbReference>
<proteinExistence type="predicted"/>
<sequence length="580" mass="65942">MTMVESHPTWGRHMDQYYGSFTFQALMQELHSNMLSAAQRANIMPMNKGMSAIRAISNIGQENDSNKIKSMASDITLQTLRDVLDMSWYKMTLAFLTEPGLIRGCIKLMSTVIPDGHTTASPFSYEYGYLCFRIATISFDLCLTEPMLDSAFKVAAQDLRSGRIHPVVIVAGIVADSAKRIVQLSPTLKNTKPVNEAVLIVPTRDVSHLLEMLWTNRNLFLRTILHTYTPGMTGLMYIFWQLWRIGRQRASNESDIRIGTSLYELLRRYNLACTQDQDAALSVLLFDTQFLEDSWLERRKLIDAKDSKALIHGYIYRITTPSTWHYRPHVRSVPPVLEFVVRFAQPGAENVFSALFADTIGFLWNETEGKQQMSGDDLAGITSIFHSLLKLLDIMPDAAHQAMQTLVQELVNTDLTGLIARLIVLRRSTMEKSDDERVKNHQFLTKVRTFFERLGSKIPPHLLHASFAKNPDDWARYRDYLSWCSEMLGSSEHNRRYCDAGWEVWREVSKAFSQDGKTTAMTDSTIKLSIVVSGARLWTAYTRMEEWNIGSSADLTLPSGLGIFVNKFLGWSIDCNLSPK</sequence>
<organism evidence="1 2">
    <name type="scientific">Rhizoctonia solani AG-3 Rhs1AP</name>
    <dbReference type="NCBI Taxonomy" id="1086054"/>
    <lineage>
        <taxon>Eukaryota</taxon>
        <taxon>Fungi</taxon>
        <taxon>Dikarya</taxon>
        <taxon>Basidiomycota</taxon>
        <taxon>Agaricomycotina</taxon>
        <taxon>Agaricomycetes</taxon>
        <taxon>Cantharellales</taxon>
        <taxon>Ceratobasidiaceae</taxon>
        <taxon>Rhizoctonia</taxon>
    </lineage>
</organism>
<evidence type="ECO:0000313" key="2">
    <source>
        <dbReference type="Proteomes" id="UP000030108"/>
    </source>
</evidence>
<evidence type="ECO:0000313" key="1">
    <source>
        <dbReference type="EMBL" id="EUC60601.1"/>
    </source>
</evidence>
<dbReference type="EMBL" id="JATN01000319">
    <property type="protein sequence ID" value="EUC60601.1"/>
    <property type="molecule type" value="Genomic_DNA"/>
</dbReference>
<dbReference type="OrthoDB" id="3139007at2759"/>
<reference evidence="2" key="1">
    <citation type="journal article" date="2014" name="Genome Announc.">
        <title>Draft genome sequence of the plant-pathogenic soil fungus Rhizoctonia solani anastomosis group 3 strain Rhs1AP.</title>
        <authorList>
            <person name="Cubeta M.A."/>
            <person name="Thomas E."/>
            <person name="Dean R.A."/>
            <person name="Jabaji S."/>
            <person name="Neate S.M."/>
            <person name="Tavantzis S."/>
            <person name="Toda T."/>
            <person name="Vilgalys R."/>
            <person name="Bharathan N."/>
            <person name="Fedorova-Abrams N."/>
            <person name="Pakala S.B."/>
            <person name="Pakala S.M."/>
            <person name="Zafar N."/>
            <person name="Joardar V."/>
            <person name="Losada L."/>
            <person name="Nierman W.C."/>
        </authorList>
    </citation>
    <scope>NUCLEOTIDE SEQUENCE [LARGE SCALE GENOMIC DNA]</scope>
    <source>
        <strain evidence="2">AG-3</strain>
    </source>
</reference>
<gene>
    <name evidence="1" type="ORF">RSOL_355220</name>
</gene>